<proteinExistence type="predicted"/>
<keyword evidence="3" id="KW-1048">Host nucleus</keyword>
<keyword evidence="4" id="KW-0945">Host-virus interaction</keyword>
<evidence type="ECO:0000256" key="3">
    <source>
        <dbReference type="ARBA" id="ARBA00022562"/>
    </source>
</evidence>
<dbReference type="Pfam" id="PF00522">
    <property type="entry name" value="VPR"/>
    <property type="match status" value="1"/>
</dbReference>
<dbReference type="GO" id="GO:0042025">
    <property type="term" value="C:host cell nucleus"/>
    <property type="evidence" value="ECO:0007669"/>
    <property type="project" value="UniProtKB-SubCell"/>
</dbReference>
<evidence type="ECO:0000313" key="7">
    <source>
        <dbReference type="Proteomes" id="UP000257628"/>
    </source>
</evidence>
<name>K4MLR9_SIV</name>
<comment type="subcellular location">
    <subcellularLocation>
        <location evidence="1">Host nucleus</location>
    </subcellularLocation>
    <subcellularLocation>
        <location evidence="2">Virion</location>
    </subcellularLocation>
</comment>
<accession>K4MLR9</accession>
<evidence type="ECO:0000256" key="5">
    <source>
        <dbReference type="ARBA" id="ARBA00022844"/>
    </source>
</evidence>
<dbReference type="EMBL" id="JX860430">
    <property type="protein sequence ID" value="AFV26277.1"/>
    <property type="molecule type" value="Genomic_DNA"/>
</dbReference>
<dbReference type="GO" id="GO:0044423">
    <property type="term" value="C:virion component"/>
    <property type="evidence" value="ECO:0007669"/>
    <property type="project" value="UniProtKB-KW"/>
</dbReference>
<reference evidence="6 7" key="1">
    <citation type="journal article" date="2012" name="J. Virol.">
        <title>Distinct evolutionary pressures underlie diversity in simian immunodeficiency virus and human immunodeficiency virus lineages.</title>
        <authorList>
            <person name="Fischer W."/>
            <person name="Apetrei C."/>
            <person name="Santiago M.L."/>
            <person name="Li Y."/>
            <person name="Gautam R."/>
            <person name="Pandrea I."/>
            <person name="Shaw G.M."/>
            <person name="Hahn B.H."/>
            <person name="Letvin N.L."/>
            <person name="Nabel G.J."/>
            <person name="Korber B.T."/>
        </authorList>
    </citation>
    <scope>NUCLEOTIDE SEQUENCE [LARGE SCALE GENOMIC DNA]</scope>
    <source>
        <strain evidence="6">SIVsmCI2</strain>
    </source>
</reference>
<protein>
    <submittedName>
        <fullName evidence="6">Vpx protein</fullName>
    </submittedName>
</protein>
<organismHost>
    <name type="scientific">Pan troglodytes</name>
    <name type="common">Chimpanzee</name>
    <dbReference type="NCBI Taxonomy" id="9598"/>
</organismHost>
<dbReference type="Gene3D" id="1.20.5.4730">
    <property type="match status" value="1"/>
</dbReference>
<evidence type="ECO:0000313" key="6">
    <source>
        <dbReference type="EMBL" id="AFV26277.1"/>
    </source>
</evidence>
<dbReference type="Proteomes" id="UP000257628">
    <property type="component" value="Segment"/>
</dbReference>
<dbReference type="InterPro" id="IPR000012">
    <property type="entry name" value="RetroV_VpR/X"/>
</dbReference>
<sequence>MGSARERIPPGTSGEETIGEAFEWLYSTVEAVNRGAVKHLPRELIFQVWRRSWEFWHDEQGMSQAYTQYRYLLLIQKALFCHVKKGCTCLREGHGSGGWRAGPPPPPPPGLA</sequence>
<evidence type="ECO:0000256" key="1">
    <source>
        <dbReference type="ARBA" id="ARBA00004147"/>
    </source>
</evidence>
<organismHost>
    <name type="scientific">Cercopithecidae</name>
    <name type="common">Old World monkeys</name>
    <dbReference type="NCBI Taxonomy" id="9527"/>
</organismHost>
<organism evidence="6 7">
    <name type="scientific">Simian immunodeficiency virus</name>
    <name type="common">SIV</name>
    <dbReference type="NCBI Taxonomy" id="11723"/>
    <lineage>
        <taxon>Viruses</taxon>
        <taxon>Riboviria</taxon>
        <taxon>Pararnavirae</taxon>
        <taxon>Artverviricota</taxon>
        <taxon>Revtraviricetes</taxon>
        <taxon>Ortervirales</taxon>
        <taxon>Retroviridae</taxon>
        <taxon>Orthoretrovirinae</taxon>
        <taxon>Lentivirus</taxon>
        <taxon>Lentivirus simimdef</taxon>
    </lineage>
</organism>
<evidence type="ECO:0000256" key="2">
    <source>
        <dbReference type="ARBA" id="ARBA00004328"/>
    </source>
</evidence>
<keyword evidence="5" id="KW-0946">Virion</keyword>
<dbReference type="GO" id="GO:0019058">
    <property type="term" value="P:viral life cycle"/>
    <property type="evidence" value="ECO:0007669"/>
    <property type="project" value="InterPro"/>
</dbReference>
<dbReference type="InterPro" id="IPR053711">
    <property type="entry name" value="Lentiviral_Vpx_assoc_factor"/>
</dbReference>
<evidence type="ECO:0000256" key="4">
    <source>
        <dbReference type="ARBA" id="ARBA00022581"/>
    </source>
</evidence>